<feature type="transmembrane region" description="Helical" evidence="2">
    <location>
        <begin position="519"/>
        <end position="538"/>
    </location>
</feature>
<feature type="transmembrane region" description="Helical" evidence="2">
    <location>
        <begin position="591"/>
        <end position="607"/>
    </location>
</feature>
<feature type="transmembrane region" description="Helical" evidence="2">
    <location>
        <begin position="292"/>
        <end position="312"/>
    </location>
</feature>
<feature type="signal peptide" evidence="3">
    <location>
        <begin position="1"/>
        <end position="19"/>
    </location>
</feature>
<evidence type="ECO:0000256" key="3">
    <source>
        <dbReference type="SAM" id="SignalP"/>
    </source>
</evidence>
<feature type="transmembrane region" description="Helical" evidence="2">
    <location>
        <begin position="372"/>
        <end position="393"/>
    </location>
</feature>
<protein>
    <submittedName>
        <fullName evidence="6">NRF domain-containing protein</fullName>
    </submittedName>
</protein>
<organism evidence="5 6">
    <name type="scientific">Panagrellus redivivus</name>
    <name type="common">Microworm</name>
    <dbReference type="NCBI Taxonomy" id="6233"/>
    <lineage>
        <taxon>Eukaryota</taxon>
        <taxon>Metazoa</taxon>
        <taxon>Ecdysozoa</taxon>
        <taxon>Nematoda</taxon>
        <taxon>Chromadorea</taxon>
        <taxon>Rhabditida</taxon>
        <taxon>Tylenchina</taxon>
        <taxon>Panagrolaimomorpha</taxon>
        <taxon>Panagrolaimoidea</taxon>
        <taxon>Panagrolaimidae</taxon>
        <taxon>Panagrellus</taxon>
    </lineage>
</organism>
<keyword evidence="2" id="KW-1133">Transmembrane helix</keyword>
<dbReference type="PANTHER" id="PTHR11161:SF55">
    <property type="entry name" value="NOSE RESISTANT-TO-FLUOXETINE PROTEIN N-TERMINAL DOMAIN-CONTAINING PROTEIN"/>
    <property type="match status" value="1"/>
</dbReference>
<evidence type="ECO:0000313" key="6">
    <source>
        <dbReference type="WBParaSite" id="Pan_g17159.t1"/>
    </source>
</evidence>
<dbReference type="InterPro" id="IPR052728">
    <property type="entry name" value="O2_lipid_transport_reg"/>
</dbReference>
<reference evidence="5" key="1">
    <citation type="journal article" date="2013" name="Genetics">
        <title>The draft genome and transcriptome of Panagrellus redivivus are shaped by the harsh demands of a free-living lifestyle.</title>
        <authorList>
            <person name="Srinivasan J."/>
            <person name="Dillman A.R."/>
            <person name="Macchietto M.G."/>
            <person name="Heikkinen L."/>
            <person name="Lakso M."/>
            <person name="Fracchia K.M."/>
            <person name="Antoshechkin I."/>
            <person name="Mortazavi A."/>
            <person name="Wong G."/>
            <person name="Sternberg P.W."/>
        </authorList>
    </citation>
    <scope>NUCLEOTIDE SEQUENCE [LARGE SCALE GENOMIC DNA]</scope>
    <source>
        <strain evidence="5">MT8872</strain>
    </source>
</reference>
<proteinExistence type="predicted"/>
<keyword evidence="5" id="KW-1185">Reference proteome</keyword>
<feature type="domain" description="Nose resistant-to-fluoxetine protein N-terminal" evidence="4">
    <location>
        <begin position="74"/>
        <end position="219"/>
    </location>
</feature>
<evidence type="ECO:0000313" key="5">
    <source>
        <dbReference type="Proteomes" id="UP000492821"/>
    </source>
</evidence>
<accession>A0A7E4ZTZ0</accession>
<dbReference type="Pfam" id="PF01757">
    <property type="entry name" value="Acyl_transf_3"/>
    <property type="match status" value="1"/>
</dbReference>
<reference evidence="6" key="2">
    <citation type="submission" date="2020-10" db="UniProtKB">
        <authorList>
            <consortium name="WormBaseParasite"/>
        </authorList>
    </citation>
    <scope>IDENTIFICATION</scope>
</reference>
<dbReference type="Proteomes" id="UP000492821">
    <property type="component" value="Unassembled WGS sequence"/>
</dbReference>
<feature type="region of interest" description="Disordered" evidence="1">
    <location>
        <begin position="702"/>
        <end position="727"/>
    </location>
</feature>
<feature type="transmembrane region" description="Helical" evidence="2">
    <location>
        <begin position="332"/>
        <end position="352"/>
    </location>
</feature>
<dbReference type="AlphaFoldDB" id="A0A7E4ZTZ0"/>
<keyword evidence="3" id="KW-0732">Signal</keyword>
<dbReference type="WBParaSite" id="Pan_g17159.t1">
    <property type="protein sequence ID" value="Pan_g17159.t1"/>
    <property type="gene ID" value="Pan_g17159"/>
</dbReference>
<feature type="transmembrane region" description="Helical" evidence="2">
    <location>
        <begin position="439"/>
        <end position="460"/>
    </location>
</feature>
<keyword evidence="2" id="KW-0812">Transmembrane</keyword>
<dbReference type="Pfam" id="PF20146">
    <property type="entry name" value="NRF"/>
    <property type="match status" value="1"/>
</dbReference>
<sequence length="763" mass="86240">MPKNQLLSLITLAVVSTQAQFHGVSVYDNAFDTVRNANFDELGSNLFSYGKSLPTIENIIKTLAVDNSFMANVSADCSEDFDLMVSETTNLLQGGNATGFAQTLLQLIDSSGKPGAGILLGNTRWFGLFKECQAIEYDLGNRTFAGKYNHVIFAPSGANKTTCTSASPISPNTFTIDVCLPKTCSAIDIETIVNGALKKKIVCEVQSLPRKAHANAGTWITLVIIAVVLFLGVTASVFDYFVLPYHKQEPYVNSLWMQCWRSFSLYTNVVEIFNTKGANKPGNIGPLNCMRFFSICWVVMGHSIIFFILYSVNPASFMKLQQYRIFSIINNSYFSVDTFFWQSGLLLTFVWLKKYKQNKQQVMSAQAWILFYVHRIVRLSPPYFLVIAFYTFVYMPFATKNMSVDPEWTPNYCTKNWWVDFIYLNNAIHYRESCYPVSWYLSADMQMFLFTPVILIPLTIKKSYGVIVALVILALSTGANIFQMYHYYFPPIQGSFGGGNDPRMTVDATTYNALMYNAPWIRCQVYIVGMLTGVLLHSYKKLKIPIIVQVLGWIMTFSIACGCLLSLKSFFLGHVIPLGWRTLFSAASKPLWGVALSWIVVTCYYGYGSFINSFMSWTIWVPLGRLSYSTYLVHVIVCNYVIGQNQQLFVYANFFQLFTMYLLPLISCSFAFALFWSSAFELGFGKLESVLVNAMIRSKPQPMPVRPRASTLDPPVPETLPETHGNSANSMQRRQFISAIELPIVTHSKKNRSTKTDIEEHWS</sequence>
<evidence type="ECO:0000256" key="2">
    <source>
        <dbReference type="SAM" id="Phobius"/>
    </source>
</evidence>
<evidence type="ECO:0000256" key="1">
    <source>
        <dbReference type="SAM" id="MobiDB-lite"/>
    </source>
</evidence>
<evidence type="ECO:0000259" key="4">
    <source>
        <dbReference type="SMART" id="SM00703"/>
    </source>
</evidence>
<dbReference type="InterPro" id="IPR006621">
    <property type="entry name" value="Nose-resist-to-fluoxetine_N"/>
</dbReference>
<feature type="transmembrane region" description="Helical" evidence="2">
    <location>
        <begin position="467"/>
        <end position="488"/>
    </location>
</feature>
<dbReference type="SMART" id="SM00703">
    <property type="entry name" value="NRF"/>
    <property type="match status" value="1"/>
</dbReference>
<keyword evidence="2" id="KW-0472">Membrane</keyword>
<feature type="transmembrane region" description="Helical" evidence="2">
    <location>
        <begin position="619"/>
        <end position="642"/>
    </location>
</feature>
<dbReference type="GO" id="GO:0016747">
    <property type="term" value="F:acyltransferase activity, transferring groups other than amino-acyl groups"/>
    <property type="evidence" value="ECO:0007669"/>
    <property type="project" value="InterPro"/>
</dbReference>
<feature type="chain" id="PRO_5028974282" evidence="3">
    <location>
        <begin position="20"/>
        <end position="763"/>
    </location>
</feature>
<feature type="transmembrane region" description="Helical" evidence="2">
    <location>
        <begin position="550"/>
        <end position="571"/>
    </location>
</feature>
<name>A0A7E4ZTZ0_PANRE</name>
<dbReference type="InterPro" id="IPR002656">
    <property type="entry name" value="Acyl_transf_3_dom"/>
</dbReference>
<feature type="transmembrane region" description="Helical" evidence="2">
    <location>
        <begin position="654"/>
        <end position="676"/>
    </location>
</feature>
<dbReference type="PANTHER" id="PTHR11161">
    <property type="entry name" value="O-ACYLTRANSFERASE"/>
    <property type="match status" value="1"/>
</dbReference>
<feature type="transmembrane region" description="Helical" evidence="2">
    <location>
        <begin position="219"/>
        <end position="243"/>
    </location>
</feature>